<feature type="transmembrane region" description="Helical" evidence="6">
    <location>
        <begin position="138"/>
        <end position="160"/>
    </location>
</feature>
<feature type="transmembrane region" description="Helical" evidence="6">
    <location>
        <begin position="57"/>
        <end position="74"/>
    </location>
</feature>
<feature type="transmembrane region" description="Helical" evidence="6">
    <location>
        <begin position="81"/>
        <end position="98"/>
    </location>
</feature>
<dbReference type="RefSeq" id="WP_074461598.1">
    <property type="nucleotide sequence ID" value="NZ_FMUR01000005.1"/>
</dbReference>
<accession>A0A1G5BX56</accession>
<dbReference type="GO" id="GO:0022857">
    <property type="term" value="F:transmembrane transporter activity"/>
    <property type="evidence" value="ECO:0007669"/>
    <property type="project" value="InterPro"/>
</dbReference>
<feature type="transmembrane region" description="Helical" evidence="6">
    <location>
        <begin position="180"/>
        <end position="198"/>
    </location>
</feature>
<dbReference type="OrthoDB" id="9784538at2"/>
<dbReference type="PANTHER" id="PTHR32196">
    <property type="entry name" value="ABC TRANSPORTER PERMEASE PROTEIN YPHD-RELATED-RELATED"/>
    <property type="match status" value="1"/>
</dbReference>
<evidence type="ECO:0000313" key="7">
    <source>
        <dbReference type="EMBL" id="SCX94731.1"/>
    </source>
</evidence>
<dbReference type="EMBL" id="FMUR01000005">
    <property type="protein sequence ID" value="SCX94731.1"/>
    <property type="molecule type" value="Genomic_DNA"/>
</dbReference>
<keyword evidence="8" id="KW-1185">Reference proteome</keyword>
<dbReference type="AlphaFoldDB" id="A0A1G5BX56"/>
<keyword evidence="2" id="KW-1003">Cell membrane</keyword>
<evidence type="ECO:0000313" key="8">
    <source>
        <dbReference type="Proteomes" id="UP000183047"/>
    </source>
</evidence>
<dbReference type="InterPro" id="IPR001851">
    <property type="entry name" value="ABC_transp_permease"/>
</dbReference>
<feature type="transmembrane region" description="Helical" evidence="6">
    <location>
        <begin position="284"/>
        <end position="307"/>
    </location>
</feature>
<keyword evidence="7" id="KW-0813">Transport</keyword>
<feature type="transmembrane region" description="Helical" evidence="6">
    <location>
        <begin position="219"/>
        <end position="246"/>
    </location>
</feature>
<dbReference type="CDD" id="cd06579">
    <property type="entry name" value="TM_PBP1_transp_AraH_like"/>
    <property type="match status" value="1"/>
</dbReference>
<evidence type="ECO:0000256" key="4">
    <source>
        <dbReference type="ARBA" id="ARBA00022989"/>
    </source>
</evidence>
<evidence type="ECO:0000256" key="6">
    <source>
        <dbReference type="SAM" id="Phobius"/>
    </source>
</evidence>
<dbReference type="GO" id="GO:0005886">
    <property type="term" value="C:plasma membrane"/>
    <property type="evidence" value="ECO:0007669"/>
    <property type="project" value="UniProtKB-SubCell"/>
</dbReference>
<dbReference type="PANTHER" id="PTHR32196:SF19">
    <property type="entry name" value="GALACTOFURANOSE TRANSPORTER PERMEASE PROTEIN YTFT"/>
    <property type="match status" value="1"/>
</dbReference>
<keyword evidence="7" id="KW-0762">Sugar transport</keyword>
<name>A0A1G5BX56_9FIRM</name>
<feature type="transmembrane region" description="Helical" evidence="6">
    <location>
        <begin position="313"/>
        <end position="334"/>
    </location>
</feature>
<proteinExistence type="predicted"/>
<keyword evidence="5 6" id="KW-0472">Membrane</keyword>
<sequence length="352" mass="36777">MEKIKKLTKQQLFLPFFCLLLVLLINLIKNPAFFSIGIQHGVLYGRLIDILNRGSEIAILAVGQTLVVAVSAGTDISVGSVMSLSACGTCMMLAGYGVNSTTELAVPMGVGILFGIFLGGVCGAMNGALVAKLKIQPMVATLILFTAARAIGLLMCNNQITYIRYEPYKYLGNFIPGCPVPTAIFVTIAVIAVVTLFLKKTALGLYIQSAGINSRAARISGINSALICFLCYVICGVCAGIAGMVASSRIYSADSNNIGLNYELDAILAVALGGNSLGGGKFNLAGAVIGAYTIQAITTTLLAMGVSTDQAPVVKAIIVIIIVVVQAPTFKEWIANAEAKRKALKVEGGQQA</sequence>
<evidence type="ECO:0000256" key="1">
    <source>
        <dbReference type="ARBA" id="ARBA00004651"/>
    </source>
</evidence>
<organism evidence="7 8">
    <name type="scientific">Butyrivibrio hungatei</name>
    <dbReference type="NCBI Taxonomy" id="185008"/>
    <lineage>
        <taxon>Bacteria</taxon>
        <taxon>Bacillati</taxon>
        <taxon>Bacillota</taxon>
        <taxon>Clostridia</taxon>
        <taxon>Lachnospirales</taxon>
        <taxon>Lachnospiraceae</taxon>
        <taxon>Butyrivibrio</taxon>
    </lineage>
</organism>
<evidence type="ECO:0000256" key="2">
    <source>
        <dbReference type="ARBA" id="ARBA00022475"/>
    </source>
</evidence>
<reference evidence="8" key="1">
    <citation type="submission" date="2016-10" db="EMBL/GenBank/DDBJ databases">
        <authorList>
            <person name="Varghese N."/>
            <person name="Submissions S."/>
        </authorList>
    </citation>
    <scope>NUCLEOTIDE SEQUENCE [LARGE SCALE GENOMIC DNA]</scope>
    <source>
        <strain evidence="8">XBD2006</strain>
    </source>
</reference>
<gene>
    <name evidence="7" type="ORF">SAMN02910451_00862</name>
</gene>
<dbReference type="Proteomes" id="UP000183047">
    <property type="component" value="Unassembled WGS sequence"/>
</dbReference>
<evidence type="ECO:0000256" key="3">
    <source>
        <dbReference type="ARBA" id="ARBA00022692"/>
    </source>
</evidence>
<keyword evidence="3 6" id="KW-0812">Transmembrane</keyword>
<protein>
    <submittedName>
        <fullName evidence="7">Simple sugar transport system permease protein</fullName>
    </submittedName>
</protein>
<keyword evidence="4 6" id="KW-1133">Transmembrane helix</keyword>
<comment type="subcellular location">
    <subcellularLocation>
        <location evidence="1">Cell membrane</location>
        <topology evidence="1">Multi-pass membrane protein</topology>
    </subcellularLocation>
</comment>
<feature type="transmembrane region" description="Helical" evidence="6">
    <location>
        <begin position="12"/>
        <end position="37"/>
    </location>
</feature>
<feature type="transmembrane region" description="Helical" evidence="6">
    <location>
        <begin position="104"/>
        <end position="131"/>
    </location>
</feature>
<dbReference type="Pfam" id="PF02653">
    <property type="entry name" value="BPD_transp_2"/>
    <property type="match status" value="1"/>
</dbReference>
<evidence type="ECO:0000256" key="5">
    <source>
        <dbReference type="ARBA" id="ARBA00023136"/>
    </source>
</evidence>